<dbReference type="Gene3D" id="1.20.1280.50">
    <property type="match status" value="1"/>
</dbReference>
<dbReference type="InterPro" id="IPR032675">
    <property type="entry name" value="LRR_dom_sf"/>
</dbReference>
<accession>A0A165EKI9</accession>
<dbReference type="Gene3D" id="3.80.10.10">
    <property type="entry name" value="Ribonuclease Inhibitor"/>
    <property type="match status" value="1"/>
</dbReference>
<proteinExistence type="predicted"/>
<dbReference type="Proteomes" id="UP000077266">
    <property type="component" value="Unassembled WGS sequence"/>
</dbReference>
<dbReference type="EMBL" id="KV426134">
    <property type="protein sequence ID" value="KZV87153.1"/>
    <property type="molecule type" value="Genomic_DNA"/>
</dbReference>
<evidence type="ECO:0000313" key="1">
    <source>
        <dbReference type="EMBL" id="KZV87153.1"/>
    </source>
</evidence>
<dbReference type="AlphaFoldDB" id="A0A165EKI9"/>
<organism evidence="1 2">
    <name type="scientific">Exidia glandulosa HHB12029</name>
    <dbReference type="NCBI Taxonomy" id="1314781"/>
    <lineage>
        <taxon>Eukaryota</taxon>
        <taxon>Fungi</taxon>
        <taxon>Dikarya</taxon>
        <taxon>Basidiomycota</taxon>
        <taxon>Agaricomycotina</taxon>
        <taxon>Agaricomycetes</taxon>
        <taxon>Auriculariales</taxon>
        <taxon>Exidiaceae</taxon>
        <taxon>Exidia</taxon>
    </lineage>
</organism>
<dbReference type="OrthoDB" id="3063971at2759"/>
<name>A0A165EKI9_EXIGL</name>
<protein>
    <submittedName>
        <fullName evidence="1">Uncharacterized protein</fullName>
    </submittedName>
</protein>
<evidence type="ECO:0000313" key="2">
    <source>
        <dbReference type="Proteomes" id="UP000077266"/>
    </source>
</evidence>
<reference evidence="1 2" key="1">
    <citation type="journal article" date="2016" name="Mol. Biol. Evol.">
        <title>Comparative Genomics of Early-Diverging Mushroom-Forming Fungi Provides Insights into the Origins of Lignocellulose Decay Capabilities.</title>
        <authorList>
            <person name="Nagy L.G."/>
            <person name="Riley R."/>
            <person name="Tritt A."/>
            <person name="Adam C."/>
            <person name="Daum C."/>
            <person name="Floudas D."/>
            <person name="Sun H."/>
            <person name="Yadav J.S."/>
            <person name="Pangilinan J."/>
            <person name="Larsson K.H."/>
            <person name="Matsuura K."/>
            <person name="Barry K."/>
            <person name="Labutti K."/>
            <person name="Kuo R."/>
            <person name="Ohm R.A."/>
            <person name="Bhattacharya S.S."/>
            <person name="Shirouzu T."/>
            <person name="Yoshinaga Y."/>
            <person name="Martin F.M."/>
            <person name="Grigoriev I.V."/>
            <person name="Hibbett D.S."/>
        </authorList>
    </citation>
    <scope>NUCLEOTIDE SEQUENCE [LARGE SCALE GENOMIC DNA]</scope>
    <source>
        <strain evidence="1 2">HHB12029</strain>
    </source>
</reference>
<gene>
    <name evidence="1" type="ORF">EXIGLDRAFT_697823</name>
</gene>
<keyword evidence="2" id="KW-1185">Reference proteome</keyword>
<dbReference type="InParanoid" id="A0A165EKI9"/>
<sequence>MSLDPNRYAAAAEAAFLQGELPLDNRELETIRARLQRARSAKYEAEKTMFAAQAAVESTSLYVFQLEQQEFLVEERIRHSRALLNPLRRLPDEILAIIFQYRLEDAKTRGFRAAKRVPLELAAVCRRWWFAACRSPRLWSFIVVDWVVMFPGRDPKHLSSHISMFVQRSQNHPVTLYFALSDQVPRSPTNDVWKILNDVAPRVIDITVQYYQDTDLPDSVLGYLRGRHLGGLKRLCLAGAFDEAETSPLFNVLDHKPNLRSPHLSDIDLAWDSAPVLPHLTQVYMGNFHEHLTASDVARIVSHMPNIEKLEWYLEEISGTNSNPPVVIDFPHLRTFLLACALTEPVDYHLRLPAADRLIIHTTPTEDSSIANDFMTSALHAPSLRYFQFTGDVEPGPFTEGIRAMPLLEELEFYEYHQGDVPAIVQNLASYAHCCSPAPPIKSYSSGASPKTK</sequence>